<dbReference type="EMBL" id="BMLQ01000004">
    <property type="protein sequence ID" value="GGO45139.1"/>
    <property type="molecule type" value="Genomic_DNA"/>
</dbReference>
<keyword evidence="2" id="KW-1185">Reference proteome</keyword>
<accession>A0ABQ2LZH5</accession>
<evidence type="ECO:0000313" key="2">
    <source>
        <dbReference type="Proteomes" id="UP000642509"/>
    </source>
</evidence>
<comment type="caution">
    <text evidence="1">The sequence shown here is derived from an EMBL/GenBank/DDBJ whole genome shotgun (WGS) entry which is preliminary data.</text>
</comment>
<reference evidence="2" key="1">
    <citation type="journal article" date="2019" name="Int. J. Syst. Evol. Microbiol.">
        <title>The Global Catalogue of Microorganisms (GCM) 10K type strain sequencing project: providing services to taxonomists for standard genome sequencing and annotation.</title>
        <authorList>
            <consortium name="The Broad Institute Genomics Platform"/>
            <consortium name="The Broad Institute Genome Sequencing Center for Infectious Disease"/>
            <person name="Wu L."/>
            <person name="Ma J."/>
        </authorList>
    </citation>
    <scope>NUCLEOTIDE SEQUENCE [LARGE SCALE GENOMIC DNA]</scope>
    <source>
        <strain evidence="2">CGMCC 1.7064</strain>
    </source>
</reference>
<evidence type="ECO:0000313" key="1">
    <source>
        <dbReference type="EMBL" id="GGO45139.1"/>
    </source>
</evidence>
<dbReference type="Proteomes" id="UP000642509">
    <property type="component" value="Unassembled WGS sequence"/>
</dbReference>
<gene>
    <name evidence="1" type="ORF">GCM10010977_17160</name>
</gene>
<organism evidence="1 2">
    <name type="scientific">Citricoccus zhacaiensis</name>
    <dbReference type="NCBI Taxonomy" id="489142"/>
    <lineage>
        <taxon>Bacteria</taxon>
        <taxon>Bacillati</taxon>
        <taxon>Actinomycetota</taxon>
        <taxon>Actinomycetes</taxon>
        <taxon>Micrococcales</taxon>
        <taxon>Micrococcaceae</taxon>
        <taxon>Citricoccus</taxon>
    </lineage>
</organism>
<protein>
    <submittedName>
        <fullName evidence="1">Uncharacterized protein</fullName>
    </submittedName>
</protein>
<name>A0ABQ2LZH5_9MICC</name>
<sequence>MWMEPGRPGGAAILAGRQDSVVRHGFCGQRDEELFRLVLGDVNAEDARGPGTGAVLQVDEFGAIEVKALPVEDLFKTVSDGS</sequence>
<proteinExistence type="predicted"/>